<feature type="signal peptide" evidence="7">
    <location>
        <begin position="1"/>
        <end position="32"/>
    </location>
</feature>
<protein>
    <recommendedName>
        <fullName evidence="4">sn-glycerol-3-phosphate-binding periplasmic protein UgpB</fullName>
    </recommendedName>
</protein>
<keyword evidence="5" id="KW-0813">Transport</keyword>
<evidence type="ECO:0000256" key="2">
    <source>
        <dbReference type="ARBA" id="ARBA00008520"/>
    </source>
</evidence>
<evidence type="ECO:0000256" key="5">
    <source>
        <dbReference type="ARBA" id="ARBA00022448"/>
    </source>
</evidence>
<evidence type="ECO:0000313" key="8">
    <source>
        <dbReference type="EMBL" id="PLC49170.1"/>
    </source>
</evidence>
<gene>
    <name evidence="8" type="ORF">CR159_14215</name>
</gene>
<evidence type="ECO:0000256" key="1">
    <source>
        <dbReference type="ARBA" id="ARBA00004418"/>
    </source>
</evidence>
<evidence type="ECO:0000313" key="9">
    <source>
        <dbReference type="Proteomes" id="UP000234190"/>
    </source>
</evidence>
<dbReference type="OrthoDB" id="4393730at2"/>
<evidence type="ECO:0000256" key="7">
    <source>
        <dbReference type="SAM" id="SignalP"/>
    </source>
</evidence>
<comment type="caution">
    <text evidence="8">The sequence shown here is derived from an EMBL/GenBank/DDBJ whole genome shotgun (WGS) entry which is preliminary data.</text>
</comment>
<keyword evidence="9" id="KW-1185">Reference proteome</keyword>
<proteinExistence type="inferred from homology"/>
<dbReference type="SUPFAM" id="SSF53850">
    <property type="entry name" value="Periplasmic binding protein-like II"/>
    <property type="match status" value="1"/>
</dbReference>
<accession>A0A2N4U2C7</accession>
<dbReference type="EMBL" id="PDNW01000012">
    <property type="protein sequence ID" value="PLC49170.1"/>
    <property type="molecule type" value="Genomic_DNA"/>
</dbReference>
<comment type="subcellular location">
    <subcellularLocation>
        <location evidence="1">Periplasm</location>
    </subcellularLocation>
</comment>
<dbReference type="PANTHER" id="PTHR43649:SF31">
    <property type="entry name" value="SN-GLYCEROL-3-PHOSPHATE-BINDING PERIPLASMIC PROTEIN UGPB"/>
    <property type="match status" value="1"/>
</dbReference>
<dbReference type="Gene3D" id="3.40.190.10">
    <property type="entry name" value="Periplasmic binding protein-like II"/>
    <property type="match status" value="2"/>
</dbReference>
<evidence type="ECO:0000256" key="6">
    <source>
        <dbReference type="ARBA" id="ARBA00022729"/>
    </source>
</evidence>
<evidence type="ECO:0000256" key="3">
    <source>
        <dbReference type="ARBA" id="ARBA00011557"/>
    </source>
</evidence>
<comment type="similarity">
    <text evidence="2">Belongs to the bacterial solute-binding protein 1 family.</text>
</comment>
<dbReference type="InterPro" id="IPR050490">
    <property type="entry name" value="Bact_solute-bd_prot1"/>
</dbReference>
<dbReference type="RefSeq" id="WP_102074626.1">
    <property type="nucleotide sequence ID" value="NZ_PDNW01000012.1"/>
</dbReference>
<name>A0A2N4U2C7_9BURK</name>
<dbReference type="Pfam" id="PF13416">
    <property type="entry name" value="SBP_bac_8"/>
    <property type="match status" value="1"/>
</dbReference>
<evidence type="ECO:0000256" key="4">
    <source>
        <dbReference type="ARBA" id="ARBA00017470"/>
    </source>
</evidence>
<dbReference type="GO" id="GO:0042597">
    <property type="term" value="C:periplasmic space"/>
    <property type="evidence" value="ECO:0007669"/>
    <property type="project" value="UniProtKB-SubCell"/>
</dbReference>
<dbReference type="InterPro" id="IPR006059">
    <property type="entry name" value="SBP"/>
</dbReference>
<dbReference type="PANTHER" id="PTHR43649">
    <property type="entry name" value="ARABINOSE-BINDING PROTEIN-RELATED"/>
    <property type="match status" value="1"/>
</dbReference>
<reference evidence="8 9" key="1">
    <citation type="submission" date="2017-10" db="EMBL/GenBank/DDBJ databases">
        <title>Two draft genome sequences of Pusillimonas sp. strains isolated from a nitrate- and radionuclide-contaminated groundwater in Russia.</title>
        <authorList>
            <person name="Grouzdev D.S."/>
            <person name="Tourova T.P."/>
            <person name="Goeva M.A."/>
            <person name="Babich T.L."/>
            <person name="Sokolova D.S."/>
            <person name="Abdullin R."/>
            <person name="Poltaraus A.B."/>
            <person name="Toshchakov S.V."/>
            <person name="Nazina T.N."/>
        </authorList>
    </citation>
    <scope>NUCLEOTIDE SEQUENCE [LARGE SCALE GENOMIC DNA]</scope>
    <source>
        <strain evidence="8 9">JR1/69-3-13</strain>
    </source>
</reference>
<feature type="chain" id="PRO_5014995315" description="sn-glycerol-3-phosphate-binding periplasmic protein UgpB" evidence="7">
    <location>
        <begin position="33"/>
        <end position="441"/>
    </location>
</feature>
<organism evidence="8 9">
    <name type="scientific">Pollutimonas subterranea</name>
    <dbReference type="NCBI Taxonomy" id="2045210"/>
    <lineage>
        <taxon>Bacteria</taxon>
        <taxon>Pseudomonadati</taxon>
        <taxon>Pseudomonadota</taxon>
        <taxon>Betaproteobacteria</taxon>
        <taxon>Burkholderiales</taxon>
        <taxon>Alcaligenaceae</taxon>
        <taxon>Pollutimonas</taxon>
    </lineage>
</organism>
<dbReference type="AlphaFoldDB" id="A0A2N4U2C7"/>
<dbReference type="Proteomes" id="UP000234190">
    <property type="component" value="Unassembled WGS sequence"/>
</dbReference>
<sequence length="441" mass="49283">MTQHWFFDALGSGRRLAWVSAGSLLFSSMAAAAATDIQVWHSLNPYNKKVFEELVKDFNKGQKDVNVKLKSFDTPQEIESALNKVKKREDKPALVQLDDSRAPDNIATRSYIQPLHALIAKYPVKDAKWFLPEFNTFMRDAKGRLVAFPYMVDVPVMYYNVDAFKKAGIKPAEPQRSWKGLQDQLVTMANNGSRNCPMTSDQSVSVNLENLAAVNKQPYTTQENGLASKGKGTPVFTFDSMYIRHLSMMISWVRTELLVKPEFDTMAAKRFANGECAVLMSTSSNLGWFKDAKKLDFAISGLPYYPEVTPKPGNPFVGGSALWAISGLSKESDAASVQLLSWLSQPKQAADWFQNTGFLPLTKQAFDQTEKSYYKNLGDWQQLVAVYETKPAVTSRGFRIKNYPQIRAMFQQKLDGAFNGKQPAVTALKSASAEAGKLMLQ</sequence>
<keyword evidence="6 7" id="KW-0732">Signal</keyword>
<comment type="subunit">
    <text evidence="3">The complex is composed of two ATP-binding proteins (UgpC), two transmembrane proteins (UgpA and UgpE) and a solute-binding protein (UgpB).</text>
</comment>